<sequence length="1348" mass="147487">MIAANGQRPLRKVAREDGYFARVLQNQDQAVQEAAAAEQPAASEEEELVASPMQQDNNSANDVEPHEWQPDNDDMASMVGVLLQLGLSMYEVHETISEIFSPPRVNATARDNPKLGFAAGAAYDLQIDASAGESWDFALASHRSRRRRQITSEKPLLVVVQRLRAEGLVLLALAAEICAMQARAGRYFLLEHPASADSWQQGVLLRLLAVTGVGSTVGDMCAFRMMSDGPDGKEQLVLKPTRWASNAPELLKRMGVRCSNRGGGRGEKHPHAALSGKARAGAAAMYPPRLCLDILRGLRDQLLSDGAAVEKTALGALCDEDAAEEARFSYDGEFVDDISGEALPKHLVEAGRKLEMKCRLVACQYNQYTDAELYATTPPLEALRFLISAAATSRRRTGRGEAGGARRAVEKKLLFVDARRAYFNSVSTTLTYVQLPEEDADVGRPRAAGPTALGASSSWSTETTSFIGVDVDLDWIQTALALKFEIKVRGRLGGGSGDVQEMRILNRVVQWSRTGITYEADQRHAELIIQQFDPSVANAVVAPGEKDRKPEEWFPPLDAAGSSAYKATAARLNFLSTDRPDIAYACKESCRDIGSPTQKSSTKVKHIARYLVGCPQLVYEYRFQEHCNLDTYVDSNYAGDFMSRKSTSGGCIMRGNHLSKRWSNNQSVIALSSESEPYGIVTGATQTVGIQSIAGDLSIEVEMILHTDSAAAKGVCERKGIGKVKHLAVSGLWIQDKVRNGEIHLSKVEGTKNPADVLTKHVEGHKVRIHLAAMQTRPAVGRAQGAPVVVRRSAGQSTPPMAALAQGTDVSSTRRCAGRIKWATYDRGSRDMRETLKASFSSSVPFVSSVGVGLEDFRCVAGGISSASASLAPLWAGKGEQLTLEPVAVPVDADEWLCDPEAEDLGAELLSLQRSLQTCSLDLLERLLQNPSEYPAPADDAVSSFEIMRGWRGGDDPWSISGFFLEVTGLRRPPYGRSRPQTFDKVRSKANLQPSPLRFPPNFRARNNVSNGGLVEIRAPSNMTALNPSAPAFLNLLRPSLYPNMLAVDKRTAALHTMMLILLWACLLHDISALNYAGMAPEAPSCLGLLEYLDEDLNRRVLLDADETVSAGLIARGNRHFRWVDARVIFEGLMAKKSHASDLLQFTLEKVAYGLCQGSECLNTKLEDRGGNERKKPKLKQAAEKLRINFGPPSLVQVLSRPAEQRLSLSKTSRSGAVVACLPQTSTSQTSTCLRVRTMMLITVTRLLKMIWTRPSHRRCMEMLKALWSSGWVLTTNLYVPEGQDYNASSCQWKGWPSIISQPVDDFTCSIFPGIVDEDEAPEDDLDETLSPEMLKALFTSLMSRSME</sequence>
<evidence type="ECO:0000313" key="3">
    <source>
        <dbReference type="Proteomes" id="UP000626109"/>
    </source>
</evidence>
<dbReference type="Proteomes" id="UP000626109">
    <property type="component" value="Unassembled WGS sequence"/>
</dbReference>
<proteinExistence type="predicted"/>
<accession>A0A813IVU6</accession>
<protein>
    <submittedName>
        <fullName evidence="2">Uncharacterized protein</fullName>
    </submittedName>
</protein>
<feature type="compositionally biased region" description="Polar residues" evidence="1">
    <location>
        <begin position="52"/>
        <end position="61"/>
    </location>
</feature>
<evidence type="ECO:0000313" key="2">
    <source>
        <dbReference type="EMBL" id="CAE8656778.1"/>
    </source>
</evidence>
<organism evidence="2 3">
    <name type="scientific">Polarella glacialis</name>
    <name type="common">Dinoflagellate</name>
    <dbReference type="NCBI Taxonomy" id="89957"/>
    <lineage>
        <taxon>Eukaryota</taxon>
        <taxon>Sar</taxon>
        <taxon>Alveolata</taxon>
        <taxon>Dinophyceae</taxon>
        <taxon>Suessiales</taxon>
        <taxon>Suessiaceae</taxon>
        <taxon>Polarella</taxon>
    </lineage>
</organism>
<reference evidence="2" key="1">
    <citation type="submission" date="2021-02" db="EMBL/GenBank/DDBJ databases">
        <authorList>
            <person name="Dougan E. K."/>
            <person name="Rhodes N."/>
            <person name="Thang M."/>
            <person name="Chan C."/>
        </authorList>
    </citation>
    <scope>NUCLEOTIDE SEQUENCE</scope>
</reference>
<comment type="caution">
    <text evidence="2">The sequence shown here is derived from an EMBL/GenBank/DDBJ whole genome shotgun (WGS) entry which is preliminary data.</text>
</comment>
<evidence type="ECO:0000256" key="1">
    <source>
        <dbReference type="SAM" id="MobiDB-lite"/>
    </source>
</evidence>
<dbReference type="PANTHER" id="PTHR11439:SF483">
    <property type="entry name" value="PEPTIDE SYNTHASE GLIP-LIKE, PUTATIVE (AFU_ORTHOLOGUE AFUA_3G12920)-RELATED"/>
    <property type="match status" value="1"/>
</dbReference>
<dbReference type="CDD" id="cd09272">
    <property type="entry name" value="RNase_HI_RT_Ty1"/>
    <property type="match status" value="1"/>
</dbReference>
<dbReference type="EMBL" id="CAJNNW010014569">
    <property type="protein sequence ID" value="CAE8656778.1"/>
    <property type="molecule type" value="Genomic_DNA"/>
</dbReference>
<feature type="region of interest" description="Disordered" evidence="1">
    <location>
        <begin position="29"/>
        <end position="69"/>
    </location>
</feature>
<dbReference type="PANTHER" id="PTHR11439">
    <property type="entry name" value="GAG-POL-RELATED RETROTRANSPOSON"/>
    <property type="match status" value="1"/>
</dbReference>
<feature type="compositionally biased region" description="Low complexity" evidence="1">
    <location>
        <begin position="29"/>
        <end position="42"/>
    </location>
</feature>
<name>A0A813IVU6_POLGL</name>
<gene>
    <name evidence="2" type="ORF">PGLA2088_LOCUS12367</name>
</gene>